<dbReference type="AlphaFoldDB" id="A0AAE5QXX2"/>
<dbReference type="Proteomes" id="UP000228502">
    <property type="component" value="Unassembled WGS sequence"/>
</dbReference>
<evidence type="ECO:0000313" key="3">
    <source>
        <dbReference type="Proteomes" id="UP000228502"/>
    </source>
</evidence>
<sequence>MKAYLYKFMPLLIFVIGLIIFYVFNDYPTLIHVIVIIAFITNGLKNVYFVNNNIRNHMIWVSPKLDRILGMISGILYFGIYVVGFIKQQPLWIVILILVSTVGTAVLLETKLHITSLQLEETLSSERIKRKVISRHKAQRLKCIFFTVIVVVIISMLISLYLKLMVIFGLAVTIFILASISVAIFEKYFTIFEKYFTIIENM</sequence>
<feature type="transmembrane region" description="Helical" evidence="1">
    <location>
        <begin position="68"/>
        <end position="86"/>
    </location>
</feature>
<dbReference type="RefSeq" id="WP_001831469.1">
    <property type="nucleotide sequence ID" value="NZ_CABHIX010000005.1"/>
</dbReference>
<evidence type="ECO:0000313" key="2">
    <source>
        <dbReference type="EMBL" id="PIH10229.1"/>
    </source>
</evidence>
<organism evidence="2 3">
    <name type="scientific">Staphylococcus epidermidis</name>
    <dbReference type="NCBI Taxonomy" id="1282"/>
    <lineage>
        <taxon>Bacteria</taxon>
        <taxon>Bacillati</taxon>
        <taxon>Bacillota</taxon>
        <taxon>Bacilli</taxon>
        <taxon>Bacillales</taxon>
        <taxon>Staphylococcaceae</taxon>
        <taxon>Staphylococcus</taxon>
    </lineage>
</organism>
<feature type="transmembrane region" description="Helical" evidence="1">
    <location>
        <begin position="143"/>
        <end position="161"/>
    </location>
</feature>
<feature type="transmembrane region" description="Helical" evidence="1">
    <location>
        <begin position="5"/>
        <end position="24"/>
    </location>
</feature>
<reference evidence="2 3" key="1">
    <citation type="submission" date="2017-10" db="EMBL/GenBank/DDBJ databases">
        <title>genome sequences of Staph epi in chlorhexidine trial.</title>
        <authorList>
            <person name="Greninger A.L."/>
            <person name="Addetia A."/>
            <person name="Qin X."/>
            <person name="Zerr D."/>
        </authorList>
    </citation>
    <scope>NUCLEOTIDE SEQUENCE [LARGE SCALE GENOMIC DNA]</scope>
    <source>
        <strain evidence="2 3">SCH-17</strain>
    </source>
</reference>
<feature type="transmembrane region" description="Helical" evidence="1">
    <location>
        <begin position="30"/>
        <end position="48"/>
    </location>
</feature>
<protein>
    <submittedName>
        <fullName evidence="2">Uncharacterized protein</fullName>
    </submittedName>
</protein>
<accession>A0AAE5QXX2</accession>
<proteinExistence type="predicted"/>
<feature type="transmembrane region" description="Helical" evidence="1">
    <location>
        <begin position="167"/>
        <end position="185"/>
    </location>
</feature>
<keyword evidence="1" id="KW-1133">Transmembrane helix</keyword>
<gene>
    <name evidence="2" type="ORF">CTJ08_05875</name>
</gene>
<feature type="transmembrane region" description="Helical" evidence="1">
    <location>
        <begin position="92"/>
        <end position="108"/>
    </location>
</feature>
<evidence type="ECO:0000256" key="1">
    <source>
        <dbReference type="SAM" id="Phobius"/>
    </source>
</evidence>
<comment type="caution">
    <text evidence="2">The sequence shown here is derived from an EMBL/GenBank/DDBJ whole genome shotgun (WGS) entry which is preliminary data.</text>
</comment>
<keyword evidence="1" id="KW-0472">Membrane</keyword>
<dbReference type="EMBL" id="PEJG01000006">
    <property type="protein sequence ID" value="PIH10229.1"/>
    <property type="molecule type" value="Genomic_DNA"/>
</dbReference>
<keyword evidence="1" id="KW-0812">Transmembrane</keyword>
<name>A0AAE5QXX2_STAEP</name>